<keyword evidence="3" id="KW-0862">Zinc</keyword>
<dbReference type="Pfam" id="PF04828">
    <property type="entry name" value="GFA"/>
    <property type="match status" value="1"/>
</dbReference>
<feature type="domain" description="CENP-V/GFA" evidence="5">
    <location>
        <begin position="7"/>
        <end position="126"/>
    </location>
</feature>
<dbReference type="PANTHER" id="PTHR33337">
    <property type="entry name" value="GFA DOMAIN-CONTAINING PROTEIN"/>
    <property type="match status" value="1"/>
</dbReference>
<sequence>MTKTIEFKGCCLCGAVTFEGEAPNEPVSSCHCKQCRQWGSGPFEAYSVPLADLMFTSGEDTVKYYESSEFARRGFCSKCGSNLFWHADRHPQWKDRIAIAVGTLEQPTGLTAGNHIFCATKGDYYEIEDGRPQYAHED</sequence>
<evidence type="ECO:0000256" key="1">
    <source>
        <dbReference type="ARBA" id="ARBA00005495"/>
    </source>
</evidence>
<reference evidence="6 7" key="1">
    <citation type="submission" date="2016-10" db="EMBL/GenBank/DDBJ databases">
        <authorList>
            <person name="Varghese N."/>
            <person name="Submissions S."/>
        </authorList>
    </citation>
    <scope>NUCLEOTIDE SEQUENCE [LARGE SCALE GENOMIC DNA]</scope>
    <source>
        <strain evidence="6 7">DSM 16392</strain>
    </source>
</reference>
<proteinExistence type="inferred from homology"/>
<keyword evidence="2" id="KW-0479">Metal-binding</keyword>
<name>A0A1I3YWV3_9HYPH</name>
<comment type="caution">
    <text evidence="6">The sequence shown here is derived from an EMBL/GenBank/DDBJ whole genome shotgun (WGS) entry which is preliminary data.</text>
</comment>
<evidence type="ECO:0000259" key="5">
    <source>
        <dbReference type="PROSITE" id="PS51891"/>
    </source>
</evidence>
<dbReference type="Proteomes" id="UP000199598">
    <property type="component" value="Unassembled WGS sequence"/>
</dbReference>
<dbReference type="Gene3D" id="3.90.1590.10">
    <property type="entry name" value="glutathione-dependent formaldehyde- activating enzyme (gfa)"/>
    <property type="match status" value="1"/>
</dbReference>
<organism evidence="6 7">
    <name type="scientific">Pseudovibrio ascidiaceicola</name>
    <dbReference type="NCBI Taxonomy" id="285279"/>
    <lineage>
        <taxon>Bacteria</taxon>
        <taxon>Pseudomonadati</taxon>
        <taxon>Pseudomonadota</taxon>
        <taxon>Alphaproteobacteria</taxon>
        <taxon>Hyphomicrobiales</taxon>
        <taxon>Stappiaceae</taxon>
        <taxon>Pseudovibrio</taxon>
    </lineage>
</organism>
<keyword evidence="4" id="KW-0456">Lyase</keyword>
<dbReference type="RefSeq" id="WP_093518925.1">
    <property type="nucleotide sequence ID" value="NZ_FOSK01000004.1"/>
</dbReference>
<accession>A0A1I3YWV3</accession>
<dbReference type="PANTHER" id="PTHR33337:SF40">
    <property type="entry name" value="CENP-V_GFA DOMAIN-CONTAINING PROTEIN-RELATED"/>
    <property type="match status" value="1"/>
</dbReference>
<gene>
    <name evidence="6" type="ORF">SAMN04488518_104282</name>
</gene>
<keyword evidence="7" id="KW-1185">Reference proteome</keyword>
<evidence type="ECO:0000313" key="6">
    <source>
        <dbReference type="EMBL" id="SFK36362.1"/>
    </source>
</evidence>
<evidence type="ECO:0000256" key="3">
    <source>
        <dbReference type="ARBA" id="ARBA00022833"/>
    </source>
</evidence>
<dbReference type="SUPFAM" id="SSF51316">
    <property type="entry name" value="Mss4-like"/>
    <property type="match status" value="1"/>
</dbReference>
<protein>
    <submittedName>
        <fullName evidence="6">Uncharacterized conserved protein</fullName>
    </submittedName>
</protein>
<dbReference type="EMBL" id="FOSK01000004">
    <property type="protein sequence ID" value="SFK36362.1"/>
    <property type="molecule type" value="Genomic_DNA"/>
</dbReference>
<dbReference type="PROSITE" id="PS51891">
    <property type="entry name" value="CENP_V_GFA"/>
    <property type="match status" value="1"/>
</dbReference>
<comment type="similarity">
    <text evidence="1">Belongs to the Gfa family.</text>
</comment>
<dbReference type="InterPro" id="IPR011057">
    <property type="entry name" value="Mss4-like_sf"/>
</dbReference>
<evidence type="ECO:0000313" key="7">
    <source>
        <dbReference type="Proteomes" id="UP000199598"/>
    </source>
</evidence>
<evidence type="ECO:0000256" key="4">
    <source>
        <dbReference type="ARBA" id="ARBA00023239"/>
    </source>
</evidence>
<dbReference type="InterPro" id="IPR006913">
    <property type="entry name" value="CENP-V/GFA"/>
</dbReference>
<evidence type="ECO:0000256" key="2">
    <source>
        <dbReference type="ARBA" id="ARBA00022723"/>
    </source>
</evidence>